<dbReference type="AlphaFoldDB" id="A0AAD9V104"/>
<dbReference type="Proteomes" id="UP001249851">
    <property type="component" value="Unassembled WGS sequence"/>
</dbReference>
<dbReference type="SUPFAM" id="SSF52266">
    <property type="entry name" value="SGNH hydrolase"/>
    <property type="match status" value="1"/>
</dbReference>
<dbReference type="Gene3D" id="3.60.10.10">
    <property type="entry name" value="Endonuclease/exonuclease/phosphatase"/>
    <property type="match status" value="1"/>
</dbReference>
<dbReference type="InterPro" id="IPR036514">
    <property type="entry name" value="SGNH_hydro_sf"/>
</dbReference>
<sequence>IKRLSKASLDYLKLLIRKEPGELILHMGTNDIRDDDPREVAEGIVNVAFQIEQNSPNTNISISSILLRSDKSLNDKINETNKILRSLCKSKGWPFLDHQVSILNNTLIDQPLEIINVSGNFEPMKNPISNTRGFKMALLNIVSLPKYIDEIRMSELFKSFDIIAFMKPGLTFLLQMGRKDRSRKGRGVCIFLRSSISYQNRSDLVPNDLEGVCQKIFKPNSRPFVIASMYRPPDCSSDFFTNFESMIKAIDNEDKELHILGD</sequence>
<evidence type="ECO:0008006" key="3">
    <source>
        <dbReference type="Google" id="ProtNLM"/>
    </source>
</evidence>
<accession>A0AAD9V104</accession>
<feature type="non-terminal residue" evidence="1">
    <location>
        <position position="262"/>
    </location>
</feature>
<dbReference type="InterPro" id="IPR036691">
    <property type="entry name" value="Endo/exonu/phosph_ase_sf"/>
</dbReference>
<keyword evidence="2" id="KW-1185">Reference proteome</keyword>
<proteinExistence type="predicted"/>
<dbReference type="Gene3D" id="3.40.50.1110">
    <property type="entry name" value="SGNH hydrolase"/>
    <property type="match status" value="1"/>
</dbReference>
<gene>
    <name evidence="1" type="ORF">P5673_020412</name>
</gene>
<protein>
    <recommendedName>
        <fullName evidence="3">Scavenger receptor cysteine-rich type 1 M130</fullName>
    </recommendedName>
</protein>
<evidence type="ECO:0000313" key="1">
    <source>
        <dbReference type="EMBL" id="KAK2557314.1"/>
    </source>
</evidence>
<reference evidence="1" key="1">
    <citation type="journal article" date="2023" name="G3 (Bethesda)">
        <title>Whole genome assembly and annotation of the endangered Caribbean coral Acropora cervicornis.</title>
        <authorList>
            <person name="Selwyn J.D."/>
            <person name="Vollmer S.V."/>
        </authorList>
    </citation>
    <scope>NUCLEOTIDE SEQUENCE</scope>
    <source>
        <strain evidence="1">K2</strain>
    </source>
</reference>
<reference evidence="1" key="2">
    <citation type="journal article" date="2023" name="Science">
        <title>Genomic signatures of disease resistance in endangered staghorn corals.</title>
        <authorList>
            <person name="Vollmer S.V."/>
            <person name="Selwyn J.D."/>
            <person name="Despard B.A."/>
            <person name="Roesel C.L."/>
        </authorList>
    </citation>
    <scope>NUCLEOTIDE SEQUENCE</scope>
    <source>
        <strain evidence="1">K2</strain>
    </source>
</reference>
<dbReference type="PANTHER" id="PTHR33776">
    <property type="entry name" value="ENDO/EXONUCLEASE/PHOSPHATASE DOMAIN-CONTAINING PROTEIN"/>
    <property type="match status" value="1"/>
</dbReference>
<comment type="caution">
    <text evidence="1">The sequence shown here is derived from an EMBL/GenBank/DDBJ whole genome shotgun (WGS) entry which is preliminary data.</text>
</comment>
<name>A0AAD9V104_ACRCE</name>
<dbReference type="EMBL" id="JARQWQ010000050">
    <property type="protein sequence ID" value="KAK2557314.1"/>
    <property type="molecule type" value="Genomic_DNA"/>
</dbReference>
<evidence type="ECO:0000313" key="2">
    <source>
        <dbReference type="Proteomes" id="UP001249851"/>
    </source>
</evidence>
<organism evidence="1 2">
    <name type="scientific">Acropora cervicornis</name>
    <name type="common">Staghorn coral</name>
    <dbReference type="NCBI Taxonomy" id="6130"/>
    <lineage>
        <taxon>Eukaryota</taxon>
        <taxon>Metazoa</taxon>
        <taxon>Cnidaria</taxon>
        <taxon>Anthozoa</taxon>
        <taxon>Hexacorallia</taxon>
        <taxon>Scleractinia</taxon>
        <taxon>Astrocoeniina</taxon>
        <taxon>Acroporidae</taxon>
        <taxon>Acropora</taxon>
    </lineage>
</organism>
<dbReference type="PANTHER" id="PTHR33776:SF3">
    <property type="entry name" value="PHD-TYPE DOMAIN-CONTAINING PROTEIN"/>
    <property type="match status" value="1"/>
</dbReference>